<evidence type="ECO:0000313" key="2">
    <source>
        <dbReference type="EMBL" id="OAM90600.1"/>
    </source>
</evidence>
<keyword evidence="3" id="KW-1185">Reference proteome</keyword>
<dbReference type="InterPro" id="IPR000257">
    <property type="entry name" value="Uroporphyrinogen_deCOase"/>
</dbReference>
<dbReference type="EMBL" id="LRRQ01000054">
    <property type="protein sequence ID" value="OAM90600.1"/>
    <property type="molecule type" value="Genomic_DNA"/>
</dbReference>
<evidence type="ECO:0000313" key="3">
    <source>
        <dbReference type="Proteomes" id="UP000078486"/>
    </source>
</evidence>
<proteinExistence type="predicted"/>
<dbReference type="Proteomes" id="UP000078486">
    <property type="component" value="Unassembled WGS sequence"/>
</dbReference>
<dbReference type="AlphaFoldDB" id="A0A178IL92"/>
<dbReference type="GO" id="GO:0006779">
    <property type="term" value="P:porphyrin-containing compound biosynthetic process"/>
    <property type="evidence" value="ECO:0007669"/>
    <property type="project" value="InterPro"/>
</dbReference>
<feature type="domain" description="Uroporphyrinogen decarboxylase (URO-D)" evidence="1">
    <location>
        <begin position="123"/>
        <end position="316"/>
    </location>
</feature>
<dbReference type="PANTHER" id="PTHR47099">
    <property type="entry name" value="METHYLCOBAMIDE:COM METHYLTRANSFERASE MTBA"/>
    <property type="match status" value="1"/>
</dbReference>
<dbReference type="InterPro" id="IPR038071">
    <property type="entry name" value="UROD/MetE-like_sf"/>
</dbReference>
<dbReference type="GO" id="GO:0004853">
    <property type="term" value="F:uroporphyrinogen decarboxylase activity"/>
    <property type="evidence" value="ECO:0007669"/>
    <property type="project" value="InterPro"/>
</dbReference>
<accession>A0A178IL92</accession>
<sequence>MRAALACKQPPSAVPVWELEFQAWDNVSGRHLVLGREFAALSSAEKEKTMHANAEIIISVCRRLHFAALTMPGCYWETAPGVPAYYWLPDGDREKQIAILKRLCESEGILTVVNRSSLVQMPGSADNYEEFCYMLMDRPEEMDAHAGRLLESAIETAKRLADAGHEAVLTASDIADNRGLFFSPAQMDRWFFPHLEKWASALKKLGLFSILHTDGNISAIVEKLAASPLDAVQALDPVAGMDIAEVKQKTQGRLCLCGNIESGLLMTGVPAAIYEKTRATLAACKAGGGYVLGASNACYPATPPENYAALLAAWQEHGQY</sequence>
<dbReference type="Gene3D" id="3.20.20.210">
    <property type="match status" value="1"/>
</dbReference>
<gene>
    <name evidence="2" type="ORF">AW736_07355</name>
</gene>
<reference evidence="2 3" key="1">
    <citation type="submission" date="2016-01" db="EMBL/GenBank/DDBJ databases">
        <title>High potential of lignocellulose degradation of a new Verrucomicrobia species.</title>
        <authorList>
            <person name="Wang Y."/>
            <person name="Shi Y."/>
            <person name="Qiu Z."/>
            <person name="Liu S."/>
            <person name="Yang H."/>
        </authorList>
    </citation>
    <scope>NUCLEOTIDE SEQUENCE [LARGE SCALE GENOMIC DNA]</scope>
    <source>
        <strain evidence="2 3">TSB47</strain>
    </source>
</reference>
<dbReference type="PANTHER" id="PTHR47099:SF1">
    <property type="entry name" value="METHYLCOBAMIDE:COM METHYLTRANSFERASE MTBA"/>
    <property type="match status" value="1"/>
</dbReference>
<name>A0A178IL92_9BACT</name>
<dbReference type="SUPFAM" id="SSF51726">
    <property type="entry name" value="UROD/MetE-like"/>
    <property type="match status" value="1"/>
</dbReference>
<dbReference type="STRING" id="1184151.AW736_07355"/>
<protein>
    <recommendedName>
        <fullName evidence="1">Uroporphyrinogen decarboxylase (URO-D) domain-containing protein</fullName>
    </recommendedName>
</protein>
<dbReference type="InterPro" id="IPR052024">
    <property type="entry name" value="Methanogen_methyltrans"/>
</dbReference>
<comment type="caution">
    <text evidence="2">The sequence shown here is derived from an EMBL/GenBank/DDBJ whole genome shotgun (WGS) entry which is preliminary data.</text>
</comment>
<organism evidence="2 3">
    <name type="scientific">Termitidicoccus mucosus</name>
    <dbReference type="NCBI Taxonomy" id="1184151"/>
    <lineage>
        <taxon>Bacteria</taxon>
        <taxon>Pseudomonadati</taxon>
        <taxon>Verrucomicrobiota</taxon>
        <taxon>Opitutia</taxon>
        <taxon>Opitutales</taxon>
        <taxon>Opitutaceae</taxon>
        <taxon>Termitidicoccus</taxon>
    </lineage>
</organism>
<dbReference type="Pfam" id="PF01208">
    <property type="entry name" value="URO-D"/>
    <property type="match status" value="1"/>
</dbReference>
<evidence type="ECO:0000259" key="1">
    <source>
        <dbReference type="Pfam" id="PF01208"/>
    </source>
</evidence>